<dbReference type="AlphaFoldDB" id="U6M801"/>
<dbReference type="Proteomes" id="UP000030763">
    <property type="component" value="Unassembled WGS sequence"/>
</dbReference>
<protein>
    <recommendedName>
        <fullName evidence="6">Transmembrane protein</fullName>
    </recommendedName>
</protein>
<keyword evidence="2" id="KW-0812">Transmembrane</keyword>
<sequence length="718" mass="77166">MTPVRLSALALVSSLLFVLLGSQNGLFTSGTLLSADPDVGISPENLPPEDENQPRRRTNWLQRAFRGTSQIAGRILGNFRNLLSRRSRVEAEQELKSLEATSIRYFDCFNLASPETKAASAVSSVCGRMKTEALRRNCSLFAYFIAKMLAKIGDCISQGDPANYTQKRECLGLYRLFLVHPLLRESISAASAEDINDAEAWMNTLEFTGGPPEEFTFPGGSPLGKAFAALNWSMVGTVDNLHIVAGNALKASTRQRRGVGGRWRRFWRRVRGRSSPMTETVKPNAEALLNQGYELFLSMPPHPDPVAVRLLVAMLADGLSCPADGTFGKPERVVVGGKIKNVKTAQMIEAAIYVFVEVLFDASDCAARDNAESQARMTCKLLNAYDEYMQAGGPMQARRRVEEGLQGTESADLEPGPAPAEGTPKNEGELSPGLEAREPPSTQSSEIPSTLPSESNVGGLADISRGTEEGPPEISLEAPTDQGLEVEDGRSDRIRVYAQNATASAVAAARLSLKSSSATLRIVRLCLRSALFVRYASRILLFFLGKELVSSQGLFLLLGRDRQGERLLGLHVKALVELSSGNVNLGNLSAAAAGIAANEETRIVSGEQQTSVSFLQGWLKPTAVARTFQAAGVRVSRQTAIALALSVNVSADIVLAFLLVALSTAFPPAVIALAVVMAILLIIRSAVISFTVAVPETLIEKAERKGRGALDRIAKAVG</sequence>
<reference evidence="4" key="1">
    <citation type="submission" date="2013-10" db="EMBL/GenBank/DDBJ databases">
        <title>Genomic analysis of the causative agents of coccidiosis in chickens.</title>
        <authorList>
            <person name="Reid A.J."/>
            <person name="Blake D."/>
            <person name="Billington K."/>
            <person name="Browne H."/>
            <person name="Dunn M."/>
            <person name="Hung S."/>
            <person name="Kawahara F."/>
            <person name="Miranda-Saavedra D."/>
            <person name="Mourier T."/>
            <person name="Nagra H."/>
            <person name="Otto T.D."/>
            <person name="Rawlings N."/>
            <person name="Sanchez A."/>
            <person name="Sanders M."/>
            <person name="Subramaniam C."/>
            <person name="Tay Y."/>
            <person name="Dear P."/>
            <person name="Doerig C."/>
            <person name="Gruber A."/>
            <person name="Parkinson J."/>
            <person name="Shirley M."/>
            <person name="Wan K.L."/>
            <person name="Berriman M."/>
            <person name="Tomley F."/>
            <person name="Pain A."/>
        </authorList>
    </citation>
    <scope>NUCLEOTIDE SEQUENCE [LARGE SCALE GENOMIC DNA]</scope>
    <source>
        <strain evidence="4">Weybridge</strain>
    </source>
</reference>
<organism evidence="4 5">
    <name type="scientific">Eimeria maxima</name>
    <name type="common">Coccidian parasite</name>
    <dbReference type="NCBI Taxonomy" id="5804"/>
    <lineage>
        <taxon>Eukaryota</taxon>
        <taxon>Sar</taxon>
        <taxon>Alveolata</taxon>
        <taxon>Apicomplexa</taxon>
        <taxon>Conoidasida</taxon>
        <taxon>Coccidia</taxon>
        <taxon>Eucoccidiorida</taxon>
        <taxon>Eimeriorina</taxon>
        <taxon>Eimeriidae</taxon>
        <taxon>Eimeria</taxon>
    </lineage>
</organism>
<dbReference type="OMA" id="RIRVYAQ"/>
<feature type="transmembrane region" description="Helical" evidence="2">
    <location>
        <begin position="640"/>
        <end position="663"/>
    </location>
</feature>
<evidence type="ECO:0000256" key="2">
    <source>
        <dbReference type="SAM" id="Phobius"/>
    </source>
</evidence>
<dbReference type="VEuPathDB" id="ToxoDB:EMWEY_00029640"/>
<keyword evidence="2" id="KW-1133">Transmembrane helix</keyword>
<feature type="signal peptide" evidence="3">
    <location>
        <begin position="1"/>
        <end position="21"/>
    </location>
</feature>
<dbReference type="OrthoDB" id="346293at2759"/>
<keyword evidence="5" id="KW-1185">Reference proteome</keyword>
<name>U6M801_EIMMA</name>
<feature type="compositionally biased region" description="Polar residues" evidence="1">
    <location>
        <begin position="440"/>
        <end position="456"/>
    </location>
</feature>
<dbReference type="GeneID" id="25336950"/>
<evidence type="ECO:0000313" key="5">
    <source>
        <dbReference type="Proteomes" id="UP000030763"/>
    </source>
</evidence>
<feature type="region of interest" description="Disordered" evidence="1">
    <location>
        <begin position="395"/>
        <end position="486"/>
    </location>
</feature>
<gene>
    <name evidence="4" type="ORF">EMWEY_00029640</name>
</gene>
<reference evidence="4" key="2">
    <citation type="submission" date="2013-10" db="EMBL/GenBank/DDBJ databases">
        <authorList>
            <person name="Aslett M."/>
        </authorList>
    </citation>
    <scope>NUCLEOTIDE SEQUENCE [LARGE SCALE GENOMIC DNA]</scope>
    <source>
        <strain evidence="4">Weybridge</strain>
    </source>
</reference>
<keyword evidence="3" id="KW-0732">Signal</keyword>
<accession>U6M801</accession>
<evidence type="ECO:0000313" key="4">
    <source>
        <dbReference type="EMBL" id="CDJ60347.1"/>
    </source>
</evidence>
<feature type="transmembrane region" description="Helical" evidence="2">
    <location>
        <begin position="669"/>
        <end position="694"/>
    </location>
</feature>
<evidence type="ECO:0008006" key="6">
    <source>
        <dbReference type="Google" id="ProtNLM"/>
    </source>
</evidence>
<dbReference type="RefSeq" id="XP_013336997.1">
    <property type="nucleotide sequence ID" value="XM_013481543.1"/>
</dbReference>
<evidence type="ECO:0000256" key="1">
    <source>
        <dbReference type="SAM" id="MobiDB-lite"/>
    </source>
</evidence>
<keyword evidence="2" id="KW-0472">Membrane</keyword>
<dbReference type="EMBL" id="HG721770">
    <property type="protein sequence ID" value="CDJ60347.1"/>
    <property type="molecule type" value="Genomic_DNA"/>
</dbReference>
<proteinExistence type="predicted"/>
<feature type="chain" id="PRO_5004673360" description="Transmembrane protein" evidence="3">
    <location>
        <begin position="22"/>
        <end position="718"/>
    </location>
</feature>
<evidence type="ECO:0000256" key="3">
    <source>
        <dbReference type="SAM" id="SignalP"/>
    </source>
</evidence>